<comment type="caution">
    <text evidence="8">The sequence shown here is derived from an EMBL/GenBank/DDBJ whole genome shotgun (WGS) entry which is preliminary data.</text>
</comment>
<dbReference type="InterPro" id="IPR001548">
    <property type="entry name" value="Peptidase_M2"/>
</dbReference>
<dbReference type="PROSITE" id="PS52011">
    <property type="entry name" value="PEPTIDASE_M2"/>
    <property type="match status" value="1"/>
</dbReference>
<feature type="binding site" evidence="6">
    <location>
        <position position="3"/>
    </location>
    <ligand>
        <name>Zn(2+)</name>
        <dbReference type="ChEBI" id="CHEBI:29105"/>
        <label>2</label>
        <note>catalytic</note>
    </ligand>
</feature>
<evidence type="ECO:0000256" key="1">
    <source>
        <dbReference type="ARBA" id="ARBA00008139"/>
    </source>
</evidence>
<name>A0A8J2KNE0_9HEXA</name>
<dbReference type="OrthoDB" id="10029630at2759"/>
<keyword evidence="5" id="KW-0862">Zinc</keyword>
<organism evidence="8 9">
    <name type="scientific">Allacma fusca</name>
    <dbReference type="NCBI Taxonomy" id="39272"/>
    <lineage>
        <taxon>Eukaryota</taxon>
        <taxon>Metazoa</taxon>
        <taxon>Ecdysozoa</taxon>
        <taxon>Arthropoda</taxon>
        <taxon>Hexapoda</taxon>
        <taxon>Collembola</taxon>
        <taxon>Symphypleona</taxon>
        <taxon>Sminthuridae</taxon>
        <taxon>Allacma</taxon>
    </lineage>
</organism>
<dbReference type="GO" id="GO:0008237">
    <property type="term" value="F:metallopeptidase activity"/>
    <property type="evidence" value="ECO:0007669"/>
    <property type="project" value="InterPro"/>
</dbReference>
<protein>
    <submittedName>
        <fullName evidence="8">Uncharacterized protein</fullName>
    </submittedName>
</protein>
<evidence type="ECO:0000256" key="7">
    <source>
        <dbReference type="PROSITE-ProRule" id="PRU01355"/>
    </source>
</evidence>
<accession>A0A8J2KNE0</accession>
<evidence type="ECO:0000313" key="8">
    <source>
        <dbReference type="EMBL" id="CAG7729070.1"/>
    </source>
</evidence>
<keyword evidence="3" id="KW-1015">Disulfide bond</keyword>
<evidence type="ECO:0000256" key="4">
    <source>
        <dbReference type="ARBA" id="ARBA00023180"/>
    </source>
</evidence>
<gene>
    <name evidence="8" type="ORF">AFUS01_LOCUS17809</name>
</gene>
<dbReference type="EMBL" id="CAJVCH010172835">
    <property type="protein sequence ID" value="CAG7729070.1"/>
    <property type="molecule type" value="Genomic_DNA"/>
</dbReference>
<dbReference type="GO" id="GO:0006508">
    <property type="term" value="P:proteolysis"/>
    <property type="evidence" value="ECO:0007669"/>
    <property type="project" value="InterPro"/>
</dbReference>
<feature type="non-terminal residue" evidence="8">
    <location>
        <position position="49"/>
    </location>
</feature>
<dbReference type="GO" id="GO:0005886">
    <property type="term" value="C:plasma membrane"/>
    <property type="evidence" value="ECO:0007669"/>
    <property type="project" value="TreeGrafter"/>
</dbReference>
<evidence type="ECO:0000256" key="5">
    <source>
        <dbReference type="PIRSR" id="PIRSR601548-3"/>
    </source>
</evidence>
<dbReference type="PANTHER" id="PTHR10514:SF27">
    <property type="entry name" value="ANGIOTENSIN-CONVERTING ENZYME"/>
    <property type="match status" value="1"/>
</dbReference>
<evidence type="ECO:0000313" key="9">
    <source>
        <dbReference type="Proteomes" id="UP000708208"/>
    </source>
</evidence>
<feature type="binding site" evidence="5">
    <location>
        <position position="27"/>
    </location>
    <ligand>
        <name>Zn(2+)</name>
        <dbReference type="ChEBI" id="CHEBI:29105"/>
        <label>1</label>
        <note>catalytic</note>
    </ligand>
</feature>
<keyword evidence="2" id="KW-0732">Signal</keyword>
<dbReference type="Pfam" id="PF01401">
    <property type="entry name" value="Peptidase_M2"/>
    <property type="match status" value="1"/>
</dbReference>
<reference evidence="8" key="1">
    <citation type="submission" date="2021-06" db="EMBL/GenBank/DDBJ databases">
        <authorList>
            <person name="Hodson N. C."/>
            <person name="Mongue J. A."/>
            <person name="Jaron S. K."/>
        </authorList>
    </citation>
    <scope>NUCLEOTIDE SEQUENCE</scope>
</reference>
<keyword evidence="5" id="KW-0479">Metal-binding</keyword>
<dbReference type="PANTHER" id="PTHR10514">
    <property type="entry name" value="ANGIOTENSIN-CONVERTING ENZYME"/>
    <property type="match status" value="1"/>
</dbReference>
<keyword evidence="9" id="KW-1185">Reference proteome</keyword>
<proteinExistence type="inferred from homology"/>
<evidence type="ECO:0000256" key="2">
    <source>
        <dbReference type="ARBA" id="ARBA00022729"/>
    </source>
</evidence>
<evidence type="ECO:0000256" key="6">
    <source>
        <dbReference type="PIRSR" id="PIRSR601548-8"/>
    </source>
</evidence>
<dbReference type="AlphaFoldDB" id="A0A8J2KNE0"/>
<feature type="binding site" evidence="5">
    <location>
        <position position="3"/>
    </location>
    <ligand>
        <name>Zn(2+)</name>
        <dbReference type="ChEBI" id="CHEBI:29105"/>
        <label>1</label>
        <note>catalytic</note>
    </ligand>
</feature>
<sequence length="49" mass="5499">MGHTQYQMQYKNQPKIFRDGANPGFHEAIGDLMALSVQTPHHLHGIGLL</sequence>
<dbReference type="Proteomes" id="UP000708208">
    <property type="component" value="Unassembled WGS sequence"/>
</dbReference>
<comment type="caution">
    <text evidence="7">Lacks conserved residue(s) required for the propagation of feature annotation.</text>
</comment>
<dbReference type="GO" id="GO:0008241">
    <property type="term" value="F:peptidyl-dipeptidase activity"/>
    <property type="evidence" value="ECO:0007669"/>
    <property type="project" value="InterPro"/>
</dbReference>
<evidence type="ECO:0000256" key="3">
    <source>
        <dbReference type="ARBA" id="ARBA00023157"/>
    </source>
</evidence>
<keyword evidence="4" id="KW-0325">Glycoprotein</keyword>
<comment type="similarity">
    <text evidence="1 7">Belongs to the peptidase M2 family.</text>
</comment>
<feature type="binding site" evidence="6">
    <location>
        <position position="27"/>
    </location>
    <ligand>
        <name>Zn(2+)</name>
        <dbReference type="ChEBI" id="CHEBI:29105"/>
        <label>2</label>
        <note>catalytic</note>
    </ligand>
</feature>